<dbReference type="EC" id="2.7.7.77" evidence="8"/>
<dbReference type="RefSeq" id="WP_392394192.1">
    <property type="nucleotide sequence ID" value="NZ_JAURTK010000004.1"/>
</dbReference>
<dbReference type="InterPro" id="IPR025877">
    <property type="entry name" value="MobA-like_NTP_Trfase"/>
</dbReference>
<sequence>MGQAATPTREQITGLLLAGGRGTRMGGADKGLQTLHGEPLAGHVLKRLAPQTGALLISANRHPDAYAALGAPFGAGIVADTLPEFPGPLAGLLAGLRTARSEYLLSAPCDTPWLPADLAARLAQALAAHAADIATVTTVDADGNRSLHPVFALLRTGLADDLAAYLAAGERKVRAWYARHKTVEVVFTDERAFYNINSLQELADLERDRGPG</sequence>
<feature type="binding site" evidence="8">
    <location>
        <position position="110"/>
    </location>
    <ligand>
        <name>Mg(2+)</name>
        <dbReference type="ChEBI" id="CHEBI:18420"/>
    </ligand>
</feature>
<dbReference type="GO" id="GO:1902758">
    <property type="term" value="P:bis(molybdopterin guanine dinucleotide)molybdenum biosynthetic process"/>
    <property type="evidence" value="ECO:0007669"/>
    <property type="project" value="TreeGrafter"/>
</dbReference>
<feature type="binding site" evidence="8">
    <location>
        <position position="30"/>
    </location>
    <ligand>
        <name>GTP</name>
        <dbReference type="ChEBI" id="CHEBI:37565"/>
    </ligand>
</feature>
<keyword evidence="4 8" id="KW-0547">Nucleotide-binding</keyword>
<dbReference type="Proteomes" id="UP001229486">
    <property type="component" value="Unassembled WGS sequence"/>
</dbReference>
<keyword evidence="5 8" id="KW-0460">Magnesium</keyword>
<comment type="cofactor">
    <cofactor evidence="8">
        <name>Mg(2+)</name>
        <dbReference type="ChEBI" id="CHEBI:18420"/>
    </cofactor>
</comment>
<dbReference type="GO" id="GO:0061603">
    <property type="term" value="F:molybdenum cofactor guanylyltransferase activity"/>
    <property type="evidence" value="ECO:0007669"/>
    <property type="project" value="UniProtKB-EC"/>
</dbReference>
<dbReference type="SUPFAM" id="SSF53448">
    <property type="entry name" value="Nucleotide-diphospho-sugar transferases"/>
    <property type="match status" value="1"/>
</dbReference>
<dbReference type="Pfam" id="PF12804">
    <property type="entry name" value="NTP_transf_3"/>
    <property type="match status" value="1"/>
</dbReference>
<evidence type="ECO:0000256" key="2">
    <source>
        <dbReference type="ARBA" id="ARBA00022679"/>
    </source>
</evidence>
<dbReference type="GO" id="GO:0046872">
    <property type="term" value="F:metal ion binding"/>
    <property type="evidence" value="ECO:0007669"/>
    <property type="project" value="UniProtKB-KW"/>
</dbReference>
<evidence type="ECO:0000256" key="7">
    <source>
        <dbReference type="ARBA" id="ARBA00023150"/>
    </source>
</evidence>
<evidence type="ECO:0000313" key="11">
    <source>
        <dbReference type="Proteomes" id="UP001229486"/>
    </source>
</evidence>
<feature type="binding site" evidence="8">
    <location>
        <begin position="17"/>
        <end position="19"/>
    </location>
    <ligand>
        <name>GTP</name>
        <dbReference type="ChEBI" id="CHEBI:37565"/>
    </ligand>
</feature>
<keyword evidence="3 8" id="KW-0479">Metal-binding</keyword>
<name>A0AB73IJF6_9BURK</name>
<keyword evidence="2 8" id="KW-0808">Transferase</keyword>
<comment type="function">
    <text evidence="8">Transfers a GMP moiety from GTP to Mo-molybdopterin (Mo-MPT) cofactor (Moco or molybdenum cofactor) to form Mo-molybdopterin guanine dinucleotide (Mo-MGD) cofactor.</text>
</comment>
<dbReference type="GO" id="GO:0005737">
    <property type="term" value="C:cytoplasm"/>
    <property type="evidence" value="ECO:0007669"/>
    <property type="project" value="UniProtKB-SubCell"/>
</dbReference>
<feature type="domain" description="MobA-like NTP transferase" evidence="9">
    <location>
        <begin position="14"/>
        <end position="182"/>
    </location>
</feature>
<dbReference type="InterPro" id="IPR029044">
    <property type="entry name" value="Nucleotide-diphossugar_trans"/>
</dbReference>
<feature type="binding site" evidence="8">
    <location>
        <position position="110"/>
    </location>
    <ligand>
        <name>GTP</name>
        <dbReference type="ChEBI" id="CHEBI:37565"/>
    </ligand>
</feature>
<evidence type="ECO:0000259" key="9">
    <source>
        <dbReference type="Pfam" id="PF12804"/>
    </source>
</evidence>
<organism evidence="10 11">
    <name type="scientific">Paraburkholderia caledonica</name>
    <dbReference type="NCBI Taxonomy" id="134536"/>
    <lineage>
        <taxon>Bacteria</taxon>
        <taxon>Pseudomonadati</taxon>
        <taxon>Pseudomonadota</taxon>
        <taxon>Betaproteobacteria</taxon>
        <taxon>Burkholderiales</taxon>
        <taxon>Burkholderiaceae</taxon>
        <taxon>Paraburkholderia</taxon>
    </lineage>
</organism>
<evidence type="ECO:0000256" key="6">
    <source>
        <dbReference type="ARBA" id="ARBA00023134"/>
    </source>
</evidence>
<comment type="subunit">
    <text evidence="8">Monomer.</text>
</comment>
<reference evidence="10" key="1">
    <citation type="submission" date="2023-07" db="EMBL/GenBank/DDBJ databases">
        <title>Sorghum-associated microbial communities from plants grown in Nebraska, USA.</title>
        <authorList>
            <person name="Schachtman D."/>
        </authorList>
    </citation>
    <scope>NUCLEOTIDE SEQUENCE</scope>
    <source>
        <strain evidence="10">DS1061</strain>
    </source>
</reference>
<evidence type="ECO:0000256" key="8">
    <source>
        <dbReference type="HAMAP-Rule" id="MF_00316"/>
    </source>
</evidence>
<dbReference type="PANTHER" id="PTHR19136:SF81">
    <property type="entry name" value="MOLYBDENUM COFACTOR GUANYLYLTRANSFERASE"/>
    <property type="match status" value="1"/>
</dbReference>
<dbReference type="InterPro" id="IPR013482">
    <property type="entry name" value="Molybde_CF_guanTrfase"/>
</dbReference>
<comment type="similarity">
    <text evidence="8">Belongs to the MobA family.</text>
</comment>
<dbReference type="Gene3D" id="3.90.550.10">
    <property type="entry name" value="Spore Coat Polysaccharide Biosynthesis Protein SpsA, Chain A"/>
    <property type="match status" value="1"/>
</dbReference>
<comment type="subcellular location">
    <subcellularLocation>
        <location evidence="8">Cytoplasm</location>
    </subcellularLocation>
</comment>
<dbReference type="AlphaFoldDB" id="A0AB73IJF6"/>
<keyword evidence="6 8" id="KW-0342">GTP-binding</keyword>
<comment type="caution">
    <text evidence="8">Lacks conserved residue(s) required for the propagation of feature annotation.</text>
</comment>
<dbReference type="HAMAP" id="MF_00316">
    <property type="entry name" value="MobA"/>
    <property type="match status" value="1"/>
</dbReference>
<dbReference type="EMBL" id="JAURTK010000004">
    <property type="protein sequence ID" value="MDP9648257.1"/>
    <property type="molecule type" value="Genomic_DNA"/>
</dbReference>
<evidence type="ECO:0000256" key="4">
    <source>
        <dbReference type="ARBA" id="ARBA00022741"/>
    </source>
</evidence>
<dbReference type="PANTHER" id="PTHR19136">
    <property type="entry name" value="MOLYBDENUM COFACTOR GUANYLYLTRANSFERASE"/>
    <property type="match status" value="1"/>
</dbReference>
<evidence type="ECO:0000256" key="5">
    <source>
        <dbReference type="ARBA" id="ARBA00022842"/>
    </source>
</evidence>
<evidence type="ECO:0000256" key="1">
    <source>
        <dbReference type="ARBA" id="ARBA00022490"/>
    </source>
</evidence>
<comment type="caution">
    <text evidence="10">The sequence shown here is derived from an EMBL/GenBank/DDBJ whole genome shotgun (WGS) entry which is preliminary data.</text>
</comment>
<keyword evidence="1 8" id="KW-0963">Cytoplasm</keyword>
<dbReference type="CDD" id="cd02503">
    <property type="entry name" value="MobA"/>
    <property type="match status" value="1"/>
</dbReference>
<evidence type="ECO:0000313" key="10">
    <source>
        <dbReference type="EMBL" id="MDP9648257.1"/>
    </source>
</evidence>
<dbReference type="GO" id="GO:0005525">
    <property type="term" value="F:GTP binding"/>
    <property type="evidence" value="ECO:0007669"/>
    <property type="project" value="UniProtKB-UniRule"/>
</dbReference>
<accession>A0AB73IJF6</accession>
<comment type="catalytic activity">
    <reaction evidence="8">
        <text>Mo-molybdopterin + GTP + H(+) = Mo-molybdopterin guanine dinucleotide + diphosphate</text>
        <dbReference type="Rhea" id="RHEA:34243"/>
        <dbReference type="ChEBI" id="CHEBI:15378"/>
        <dbReference type="ChEBI" id="CHEBI:33019"/>
        <dbReference type="ChEBI" id="CHEBI:37565"/>
        <dbReference type="ChEBI" id="CHEBI:71302"/>
        <dbReference type="ChEBI" id="CHEBI:71310"/>
        <dbReference type="EC" id="2.7.7.77"/>
    </reaction>
</comment>
<protein>
    <recommendedName>
        <fullName evidence="8">Molybdenum cofactor guanylyltransferase</fullName>
        <shortName evidence="8">MoCo guanylyltransferase</shortName>
        <ecNumber evidence="8">2.7.7.77</ecNumber>
    </recommendedName>
    <alternativeName>
        <fullName evidence="8">GTP:molybdopterin guanylyltransferase</fullName>
    </alternativeName>
    <alternativeName>
        <fullName evidence="8">Mo-MPT guanylyltransferase</fullName>
    </alternativeName>
    <alternativeName>
        <fullName evidence="8">Molybdopterin guanylyltransferase</fullName>
    </alternativeName>
    <alternativeName>
        <fullName evidence="8">Molybdopterin-guanine dinucleotide synthase</fullName>
        <shortName evidence="8">MGD synthase</shortName>
    </alternativeName>
</protein>
<gene>
    <name evidence="8" type="primary">mobA</name>
    <name evidence="10" type="ORF">J2793_003703</name>
</gene>
<keyword evidence="10" id="KW-0548">Nucleotidyltransferase</keyword>
<feature type="binding site" evidence="8">
    <location>
        <position position="80"/>
    </location>
    <ligand>
        <name>GTP</name>
        <dbReference type="ChEBI" id="CHEBI:37565"/>
    </ligand>
</feature>
<keyword evidence="7 8" id="KW-0501">Molybdenum cofactor biosynthesis</keyword>
<proteinExistence type="inferred from homology"/>
<evidence type="ECO:0000256" key="3">
    <source>
        <dbReference type="ARBA" id="ARBA00022723"/>
    </source>
</evidence>
<comment type="domain">
    <text evidence="8">The N-terminal domain determines nucleotide recognition and specific binding, while the C-terminal domain determines the specific binding to the target protein.</text>
</comment>
<dbReference type="NCBIfam" id="TIGR02665">
    <property type="entry name" value="molyb_mobA"/>
    <property type="match status" value="1"/>
</dbReference>